<feature type="transmembrane region" description="Helical" evidence="2">
    <location>
        <begin position="388"/>
        <end position="409"/>
    </location>
</feature>
<keyword evidence="2" id="KW-0812">Transmembrane</keyword>
<protein>
    <submittedName>
        <fullName evidence="3">Peptidase M50</fullName>
    </submittedName>
</protein>
<name>A0A927IK44_9BACT</name>
<dbReference type="EMBL" id="JACYFG010000055">
    <property type="protein sequence ID" value="MBD5782220.1"/>
    <property type="molecule type" value="Genomic_DNA"/>
</dbReference>
<dbReference type="GO" id="GO:0004222">
    <property type="term" value="F:metalloendopeptidase activity"/>
    <property type="evidence" value="ECO:0007669"/>
    <property type="project" value="InterPro"/>
</dbReference>
<evidence type="ECO:0000313" key="3">
    <source>
        <dbReference type="EMBL" id="MBD5782220.1"/>
    </source>
</evidence>
<accession>A0A927IK44</accession>
<evidence type="ECO:0000256" key="1">
    <source>
        <dbReference type="SAM" id="Coils"/>
    </source>
</evidence>
<dbReference type="GO" id="GO:0031293">
    <property type="term" value="P:membrane protein intracellular domain proteolysis"/>
    <property type="evidence" value="ECO:0007669"/>
    <property type="project" value="TreeGrafter"/>
</dbReference>
<dbReference type="CDD" id="cd05709">
    <property type="entry name" value="S2P-M50"/>
    <property type="match status" value="1"/>
</dbReference>
<gene>
    <name evidence="3" type="ORF">IEN85_22165</name>
</gene>
<dbReference type="PANTHER" id="PTHR13325">
    <property type="entry name" value="PROTEASE M50 MEMBRANE-BOUND TRANSCRIPTION FACTOR SITE 2 PROTEASE"/>
    <property type="match status" value="1"/>
</dbReference>
<evidence type="ECO:0000313" key="4">
    <source>
        <dbReference type="Proteomes" id="UP000622317"/>
    </source>
</evidence>
<dbReference type="GO" id="GO:0016020">
    <property type="term" value="C:membrane"/>
    <property type="evidence" value="ECO:0007669"/>
    <property type="project" value="InterPro"/>
</dbReference>
<feature type="transmembrane region" description="Helical" evidence="2">
    <location>
        <begin position="429"/>
        <end position="448"/>
    </location>
</feature>
<feature type="transmembrane region" description="Helical" evidence="2">
    <location>
        <begin position="153"/>
        <end position="179"/>
    </location>
</feature>
<feature type="transmembrane region" description="Helical" evidence="2">
    <location>
        <begin position="359"/>
        <end position="382"/>
    </location>
</feature>
<dbReference type="GO" id="GO:0005737">
    <property type="term" value="C:cytoplasm"/>
    <property type="evidence" value="ECO:0007669"/>
    <property type="project" value="TreeGrafter"/>
</dbReference>
<feature type="coiled-coil region" evidence="1">
    <location>
        <begin position="528"/>
        <end position="555"/>
    </location>
</feature>
<comment type="caution">
    <text evidence="3">The sequence shown here is derived from an EMBL/GenBank/DDBJ whole genome shotgun (WGS) entry which is preliminary data.</text>
</comment>
<dbReference type="Proteomes" id="UP000622317">
    <property type="component" value="Unassembled WGS sequence"/>
</dbReference>
<organism evidence="3 4">
    <name type="scientific">Pelagicoccus enzymogenes</name>
    <dbReference type="NCBI Taxonomy" id="2773457"/>
    <lineage>
        <taxon>Bacteria</taxon>
        <taxon>Pseudomonadati</taxon>
        <taxon>Verrucomicrobiota</taxon>
        <taxon>Opitutia</taxon>
        <taxon>Puniceicoccales</taxon>
        <taxon>Pelagicoccaceae</taxon>
        <taxon>Pelagicoccus</taxon>
    </lineage>
</organism>
<feature type="transmembrane region" description="Helical" evidence="2">
    <location>
        <begin position="191"/>
        <end position="210"/>
    </location>
</feature>
<keyword evidence="4" id="KW-1185">Reference proteome</keyword>
<feature type="transmembrane region" description="Helical" evidence="2">
    <location>
        <begin position="257"/>
        <end position="278"/>
    </location>
</feature>
<keyword evidence="2" id="KW-0472">Membrane</keyword>
<evidence type="ECO:0000256" key="2">
    <source>
        <dbReference type="SAM" id="Phobius"/>
    </source>
</evidence>
<reference evidence="3" key="1">
    <citation type="submission" date="2020-09" db="EMBL/GenBank/DDBJ databases">
        <title>Pelagicoccus enzymogenes sp. nov. with an EPS production, isolated from marine sediment.</title>
        <authorList>
            <person name="Feng X."/>
        </authorList>
    </citation>
    <scope>NUCLEOTIDE SEQUENCE</scope>
    <source>
        <strain evidence="3">NFK12</strain>
    </source>
</reference>
<keyword evidence="1" id="KW-0175">Coiled coil</keyword>
<feature type="transmembrane region" description="Helical" evidence="2">
    <location>
        <begin position="290"/>
        <end position="310"/>
    </location>
</feature>
<sequence length="718" mass="80638">MSTANGVFDESWYRVKDCRLRLLPGIELVRQRFKGEQWYVVCDKLGHQYFRIRPEAYKFVCHLENENCVEDAWNEALRVDPENSPSQGDVVQLLSQLYRSGLLRGDRMADIEALAEVRKTEKATKTKQQWASFLFLKIPLFNPDPFLKKTIALFSWCFAPFGFIVWLLVLAFGVQALALNWGEFKDVSEGLLGLSNLPLLYLAMIITKTLHEFGHAYACRRYGREVPEMGVMLLVFNPLPYMDASASYAYTHKHRRVLVGAAGMYVEIFVAGLAILYWANAGDGTMSRLAYNMAITASVSTILFNLNPLLRFDGYHILTDLSETPNLQMRAQQLIKFAVNRYGFGLRGQPVPANSLGEVVGLTTFFFASWIYRMFLLVSILFFVSKQWLIAGVIIAIVFAVMWLVVPIVKGARYVISGTELMNNRSRAVLVSAGSILAIAAFLTWVPLPHYFRTDGIVQSNPFVNVYAGTAGELVSIDTPSGSMVQAGQLLVSFRNPELEQEAHLVELEYERLLLLIRSDQSVDGAQLEGLLAKKEALLVRREEAKRRLAELQVKAPVSGRWIAPGLHEYEDGMVARGSPLGFVRGEREFRFSAVVRQKDVDRLFTEIGDTAEVKLFGQENVTMQLSKVTPIPAEQSQLPSASLGVMGGGNVGVNTNERSGSTSSEPFFEIRSTLHVPEGQIANHGQRGVARLRLPNLPLGRQWYLRVRQAFQKEYQL</sequence>
<proteinExistence type="predicted"/>
<dbReference type="AlphaFoldDB" id="A0A927IK44"/>
<keyword evidence="2" id="KW-1133">Transmembrane helix</keyword>
<dbReference type="RefSeq" id="WP_191619300.1">
    <property type="nucleotide sequence ID" value="NZ_JACYFG010000055.1"/>
</dbReference>
<dbReference type="PANTHER" id="PTHR13325:SF3">
    <property type="entry name" value="MEMBRANE-BOUND TRANSCRIPTION FACTOR SITE-2 PROTEASE"/>
    <property type="match status" value="1"/>
</dbReference>
<dbReference type="InterPro" id="IPR001193">
    <property type="entry name" value="MBTPS2"/>
</dbReference>